<feature type="domain" description="RCK C-terminal" evidence="4">
    <location>
        <begin position="263"/>
        <end position="347"/>
    </location>
</feature>
<dbReference type="SUPFAM" id="SSF51735">
    <property type="entry name" value="NAD(P)-binding Rossmann-fold domains"/>
    <property type="match status" value="2"/>
</dbReference>
<dbReference type="Proteomes" id="UP000063964">
    <property type="component" value="Chromosome"/>
</dbReference>
<dbReference type="PROSITE" id="PS51201">
    <property type="entry name" value="RCK_N"/>
    <property type="match status" value="1"/>
</dbReference>
<evidence type="ECO:0000256" key="2">
    <source>
        <dbReference type="SAM" id="Phobius"/>
    </source>
</evidence>
<dbReference type="PANTHER" id="PTHR43833:SF9">
    <property type="entry name" value="POTASSIUM CHANNEL PROTEIN YUGO-RELATED"/>
    <property type="match status" value="1"/>
</dbReference>
<feature type="transmembrane region" description="Helical" evidence="2">
    <location>
        <begin position="58"/>
        <end position="76"/>
    </location>
</feature>
<evidence type="ECO:0000313" key="6">
    <source>
        <dbReference type="Proteomes" id="UP000063964"/>
    </source>
</evidence>
<keyword evidence="2" id="KW-0812">Transmembrane</keyword>
<dbReference type="EMBL" id="CP014230">
    <property type="protein sequence ID" value="AMD93079.1"/>
    <property type="molecule type" value="Genomic_DNA"/>
</dbReference>
<dbReference type="InterPro" id="IPR050721">
    <property type="entry name" value="Trk_Ktr_HKT_K-transport"/>
</dbReference>
<dbReference type="InterPro" id="IPR003148">
    <property type="entry name" value="RCK_N"/>
</dbReference>
<dbReference type="STRING" id="888061.AXF15_08205"/>
<reference evidence="6" key="1">
    <citation type="submission" date="2016-02" db="EMBL/GenBank/DDBJ databases">
        <authorList>
            <person name="Holder M.E."/>
            <person name="Ajami N.J."/>
            <person name="Petrosino J.F."/>
        </authorList>
    </citation>
    <scope>NUCLEOTIDE SEQUENCE [LARGE SCALE GENOMIC DNA]</scope>
    <source>
        <strain evidence="6">DSM 12838</strain>
    </source>
</reference>
<dbReference type="PROSITE" id="PS51202">
    <property type="entry name" value="RCK_C"/>
    <property type="match status" value="2"/>
</dbReference>
<dbReference type="AlphaFoldDB" id="A0A109W634"/>
<dbReference type="InterPro" id="IPR036291">
    <property type="entry name" value="NAD(P)-bd_dom_sf"/>
</dbReference>
<gene>
    <name evidence="5" type="ORF">AXF15_08205</name>
</gene>
<dbReference type="OrthoDB" id="9799090at2"/>
<dbReference type="Pfam" id="PF02080">
    <property type="entry name" value="TrkA_C"/>
    <property type="match status" value="2"/>
</dbReference>
<dbReference type="PANTHER" id="PTHR43833">
    <property type="entry name" value="POTASSIUM CHANNEL PROTEIN 2-RELATED-RELATED"/>
    <property type="match status" value="1"/>
</dbReference>
<name>A0A109W634_9BACT</name>
<proteinExistence type="predicted"/>
<dbReference type="RefSeq" id="WP_066605847.1">
    <property type="nucleotide sequence ID" value="NZ_CP014230.1"/>
</dbReference>
<dbReference type="GO" id="GO:0008324">
    <property type="term" value="F:monoatomic cation transmembrane transporter activity"/>
    <property type="evidence" value="ECO:0007669"/>
    <property type="project" value="InterPro"/>
</dbReference>
<dbReference type="InterPro" id="IPR036721">
    <property type="entry name" value="RCK_C_sf"/>
</dbReference>
<keyword evidence="2" id="KW-0472">Membrane</keyword>
<feature type="domain" description="RCK C-terminal" evidence="4">
    <location>
        <begin position="480"/>
        <end position="564"/>
    </location>
</feature>
<comment type="subcellular location">
    <subcellularLocation>
        <location evidence="1">Cell membrane</location>
        <topology evidence="1">Multi-pass membrane protein</topology>
    </subcellularLocation>
</comment>
<keyword evidence="6" id="KW-1185">Reference proteome</keyword>
<dbReference type="Gene3D" id="3.30.70.1450">
    <property type="entry name" value="Regulator of K+ conductance, C-terminal domain"/>
    <property type="match status" value="2"/>
</dbReference>
<feature type="domain" description="RCK N-terminal" evidence="3">
    <location>
        <begin position="355"/>
        <end position="467"/>
    </location>
</feature>
<feature type="transmembrane region" description="Helical" evidence="2">
    <location>
        <begin position="21"/>
        <end position="46"/>
    </location>
</feature>
<evidence type="ECO:0000313" key="5">
    <source>
        <dbReference type="EMBL" id="AMD93079.1"/>
    </source>
</evidence>
<dbReference type="Gene3D" id="1.10.287.70">
    <property type="match status" value="1"/>
</dbReference>
<dbReference type="SUPFAM" id="SSF116726">
    <property type="entry name" value="TrkA C-terminal domain-like"/>
    <property type="match status" value="2"/>
</dbReference>
<dbReference type="KEGG" id="doa:AXF15_08205"/>
<sequence>MKYMFSQLMALMNQSRQSNNLRLLIRFVIILAGMFVVYSVLFHVIMEMEGQRHSWLTGLYWTLTVMSTLGFGDITFTTDLGRLFSMLVMLSGVIFLLIMLPFTFIQFFYAPWLEAQSRARAPRKVPDTMSGHVILTHFDAVAQNLVEKLDRYGIPYVILAPDLQQALHLHERGLNVVLGEVDAPETYTRLLVQHAALVVVMNGDIASTNIIFTIHEACDQVPTITNADDDDSLDILRLAGSTHTFQFTKMLGQVLARRVLGLSLQANIIGQFDELRIAEAPAMRSPLQGQTLAQSRLRELTGVNVVGLWEQGRFHLPSPTTVIGPSTVLVLAGSQEQLRAYDKFVGSSETDRSEQKPVLVLGGGRVGMSVAQTLGGRGIDYRVVEKKARTTDDERIIQGSAADLDVLIEAGINDTPSIIVTTHDDDLNIFLTIYCRRLRPDVQIICRASLDRNINTMHRAGANLVMSFSSLVTTTILNLLKPEKLLMISEGLHIFRSTPHQSITGKALHDLHVREDTGCSIIAIKREEQMHINPDPSTVVTAEDKLILIGTAEAERTFLEKYRAS</sequence>
<dbReference type="Gene3D" id="3.40.50.720">
    <property type="entry name" value="NAD(P)-binding Rossmann-like Domain"/>
    <property type="match status" value="2"/>
</dbReference>
<accession>A0A109W634</accession>
<dbReference type="InterPro" id="IPR013099">
    <property type="entry name" value="K_chnl_dom"/>
</dbReference>
<dbReference type="SUPFAM" id="SSF81324">
    <property type="entry name" value="Voltage-gated potassium channels"/>
    <property type="match status" value="1"/>
</dbReference>
<evidence type="ECO:0000259" key="3">
    <source>
        <dbReference type="PROSITE" id="PS51201"/>
    </source>
</evidence>
<dbReference type="GO" id="GO:0005886">
    <property type="term" value="C:plasma membrane"/>
    <property type="evidence" value="ECO:0007669"/>
    <property type="project" value="UniProtKB-SubCell"/>
</dbReference>
<protein>
    <submittedName>
        <fullName evidence="5">Potassium transporter TrkA</fullName>
    </submittedName>
</protein>
<dbReference type="Pfam" id="PF07885">
    <property type="entry name" value="Ion_trans_2"/>
    <property type="match status" value="1"/>
</dbReference>
<organism evidence="5 6">
    <name type="scientific">Desulfomicrobium orale DSM 12838</name>
    <dbReference type="NCBI Taxonomy" id="888061"/>
    <lineage>
        <taxon>Bacteria</taxon>
        <taxon>Pseudomonadati</taxon>
        <taxon>Thermodesulfobacteriota</taxon>
        <taxon>Desulfovibrionia</taxon>
        <taxon>Desulfovibrionales</taxon>
        <taxon>Desulfomicrobiaceae</taxon>
        <taxon>Desulfomicrobium</taxon>
    </lineage>
</organism>
<dbReference type="InterPro" id="IPR006037">
    <property type="entry name" value="RCK_C"/>
</dbReference>
<evidence type="ECO:0000259" key="4">
    <source>
        <dbReference type="PROSITE" id="PS51202"/>
    </source>
</evidence>
<dbReference type="GO" id="GO:0006813">
    <property type="term" value="P:potassium ion transport"/>
    <property type="evidence" value="ECO:0007669"/>
    <property type="project" value="InterPro"/>
</dbReference>
<keyword evidence="2" id="KW-1133">Transmembrane helix</keyword>
<feature type="transmembrane region" description="Helical" evidence="2">
    <location>
        <begin position="83"/>
        <end position="109"/>
    </location>
</feature>
<evidence type="ECO:0000256" key="1">
    <source>
        <dbReference type="ARBA" id="ARBA00004651"/>
    </source>
</evidence>
<dbReference type="Pfam" id="PF02254">
    <property type="entry name" value="TrkA_N"/>
    <property type="match status" value="2"/>
</dbReference>